<dbReference type="EMBL" id="JAHQCR010000050">
    <property type="protein sequence ID" value="MBU9722271.1"/>
    <property type="molecule type" value="Genomic_DNA"/>
</dbReference>
<keyword evidence="6" id="KW-1185">Reference proteome</keyword>
<protein>
    <recommendedName>
        <fullName evidence="4">Cellobiose 2-epimerase</fullName>
        <shortName evidence="4">CE</shortName>
        <ecNumber evidence="4">5.1.3.11</ecNumber>
    </recommendedName>
</protein>
<evidence type="ECO:0000256" key="1">
    <source>
        <dbReference type="ARBA" id="ARBA00001470"/>
    </source>
</evidence>
<dbReference type="InterPro" id="IPR008928">
    <property type="entry name" value="6-hairpin_glycosidase_sf"/>
</dbReference>
<organism evidence="5 6">
    <name type="scientific">Evansella alkalicola</name>
    <dbReference type="NCBI Taxonomy" id="745819"/>
    <lineage>
        <taxon>Bacteria</taxon>
        <taxon>Bacillati</taxon>
        <taxon>Bacillota</taxon>
        <taxon>Bacilli</taxon>
        <taxon>Bacillales</taxon>
        <taxon>Bacillaceae</taxon>
        <taxon>Evansella</taxon>
    </lineage>
</organism>
<sequence>MELSHLSNVRQEIEKELVDHILPFWKTHAVDEYGDGFHGYLFFDLSIDKECDHICLLYSKILWSFSAAYRKFKQEDDLKVAQRSFDYMMEHFLDKEHGGFYWSVDEKNGLGKDTNKHMYNQAYAIYGLTEFFQASGVEEALEQGKQLYHLLEKNGVDAENGGYFEAFSREWQQDSELSHKVHELHVSKSIKTHLQLLEAYTNLYRVWDDEGLKASLERLFDIIVEKVLNGDNHFHVYFNNRWEPDSSLVSYGRDLEGSWILTEAAKVLRCERRMDMIKTTAVDIVNACLEGGVEEDGSFIHESIGEEVTDGDRVWWVQSEGLVALLNAYELSGENKYLTHFNNLWEYIRDYYIDQKHGEWYWQLTSENEIDTSKPIVETWKGPDHNTRGLMESMERISKIVT</sequence>
<dbReference type="HAMAP" id="MF_00929">
    <property type="entry name" value="Cellobiose_2_epim"/>
    <property type="match status" value="1"/>
</dbReference>
<evidence type="ECO:0000256" key="4">
    <source>
        <dbReference type="HAMAP-Rule" id="MF_00929"/>
    </source>
</evidence>
<dbReference type="PANTHER" id="PTHR15108">
    <property type="entry name" value="N-ACYLGLUCOSAMINE-2-EPIMERASE"/>
    <property type="match status" value="1"/>
</dbReference>
<evidence type="ECO:0000256" key="3">
    <source>
        <dbReference type="ARBA" id="ARBA00023235"/>
    </source>
</evidence>
<dbReference type="InterPro" id="IPR010819">
    <property type="entry name" value="AGE/CE"/>
</dbReference>
<dbReference type="InterPro" id="IPR028584">
    <property type="entry name" value="Cellobiose_2_epim"/>
</dbReference>
<comment type="function">
    <text evidence="4">Catalyzes the reversible epimerization of cellobiose to 4-O-beta-D-glucopyranosyl-D-mannose (Glc-Man).</text>
</comment>
<evidence type="ECO:0000313" key="5">
    <source>
        <dbReference type="EMBL" id="MBU9722271.1"/>
    </source>
</evidence>
<comment type="catalytic activity">
    <reaction evidence="1 4">
        <text>D-cellobiose = beta-D-glucosyl-(1-&gt;4)-D-mannopyranose</text>
        <dbReference type="Rhea" id="RHEA:23384"/>
        <dbReference type="ChEBI" id="CHEBI:17057"/>
        <dbReference type="ChEBI" id="CHEBI:47931"/>
        <dbReference type="EC" id="5.1.3.11"/>
    </reaction>
</comment>
<dbReference type="EC" id="5.1.3.11" evidence="4"/>
<dbReference type="Pfam" id="PF07221">
    <property type="entry name" value="GlcNAc_2-epim"/>
    <property type="match status" value="1"/>
</dbReference>
<proteinExistence type="inferred from homology"/>
<comment type="similarity">
    <text evidence="4">Belongs to the cellobiose 2-epimerase family.</text>
</comment>
<name>A0ABS6JUP3_9BACI</name>
<dbReference type="SUPFAM" id="SSF48208">
    <property type="entry name" value="Six-hairpin glycosidases"/>
    <property type="match status" value="1"/>
</dbReference>
<comment type="caution">
    <text evidence="5">The sequence shown here is derived from an EMBL/GenBank/DDBJ whole genome shotgun (WGS) entry which is preliminary data.</text>
</comment>
<reference evidence="5 6" key="1">
    <citation type="submission" date="2021-06" db="EMBL/GenBank/DDBJ databases">
        <title>Bacillus sp. RD4P76, an endophyte from a halophyte.</title>
        <authorList>
            <person name="Sun J.-Q."/>
        </authorList>
    </citation>
    <scope>NUCLEOTIDE SEQUENCE [LARGE SCALE GENOMIC DNA]</scope>
    <source>
        <strain evidence="5 6">JCM 17098</strain>
    </source>
</reference>
<accession>A0ABS6JUP3</accession>
<evidence type="ECO:0000256" key="2">
    <source>
        <dbReference type="ARBA" id="ARBA00008558"/>
    </source>
</evidence>
<dbReference type="InterPro" id="IPR012341">
    <property type="entry name" value="6hp_glycosidase-like_sf"/>
</dbReference>
<keyword evidence="3 4" id="KW-0413">Isomerase</keyword>
<comment type="similarity">
    <text evidence="2">Belongs to the N-acylglucosamine 2-epimerase family.</text>
</comment>
<gene>
    <name evidence="5" type="ORF">KS407_12570</name>
</gene>
<dbReference type="RefSeq" id="WP_088076503.1">
    <property type="nucleotide sequence ID" value="NZ_JAHQCR010000050.1"/>
</dbReference>
<dbReference type="Gene3D" id="1.50.10.10">
    <property type="match status" value="1"/>
</dbReference>
<evidence type="ECO:0000313" key="6">
    <source>
        <dbReference type="Proteomes" id="UP000790580"/>
    </source>
</evidence>
<dbReference type="Proteomes" id="UP000790580">
    <property type="component" value="Unassembled WGS sequence"/>
</dbReference>